<evidence type="ECO:0000313" key="2">
    <source>
        <dbReference type="Proteomes" id="UP000596276"/>
    </source>
</evidence>
<evidence type="ECO:0000313" key="1">
    <source>
        <dbReference type="EMBL" id="QRD82383.1"/>
    </source>
</evidence>
<keyword evidence="2" id="KW-1185">Reference proteome</keyword>
<sequence>MHFYLPRKAVKESSRLRFAQSSPPSLSALFPGVIDCSSAYRLTYLKLLYFILLPHP</sequence>
<dbReference type="EMBL" id="CP044622">
    <property type="protein sequence ID" value="QRD82383.1"/>
    <property type="molecule type" value="Genomic_DNA"/>
</dbReference>
<dbReference type="AlphaFoldDB" id="A0A7U2MES8"/>
<protein>
    <submittedName>
        <fullName evidence="1">Uncharacterized protein</fullName>
    </submittedName>
</protein>
<accession>A0A7U2MES8</accession>
<reference evidence="2" key="1">
    <citation type="journal article" date="2021" name="G3 (Bethesda)">
        <title>Chromosome assembled and annotated genome sequence of Aspergillus flavus NRRL 3357.</title>
        <authorList>
            <person name="Skerker J.M."/>
            <person name="Pianalto K.M."/>
            <person name="Mondo S.J."/>
            <person name="Yang K."/>
            <person name="Arkin A.P."/>
            <person name="Keller N.P."/>
            <person name="Grigoriev I.V."/>
            <person name="Louise Glass N.L."/>
        </authorList>
    </citation>
    <scope>NUCLEOTIDE SEQUENCE [LARGE SCALE GENOMIC DNA]</scope>
    <source>
        <strain evidence="2">ATCC 200026 / FGSC A1120 / IAM 13836 / NRRL 3357 / JCM 12722 / SRRC 167</strain>
    </source>
</reference>
<dbReference type="Proteomes" id="UP000596276">
    <property type="component" value="Chromosome 2"/>
</dbReference>
<gene>
    <name evidence="1" type="ORF">F9C07_2690</name>
</gene>
<name>A0A7U2MES8_ASPFN</name>
<dbReference type="VEuPathDB" id="FungiDB:F9C07_2690"/>
<organism evidence="1 2">
    <name type="scientific">Aspergillus flavus (strain ATCC 200026 / FGSC A1120 / IAM 13836 / NRRL 3357 / JCM 12722 / SRRC 167)</name>
    <dbReference type="NCBI Taxonomy" id="332952"/>
    <lineage>
        <taxon>Eukaryota</taxon>
        <taxon>Fungi</taxon>
        <taxon>Dikarya</taxon>
        <taxon>Ascomycota</taxon>
        <taxon>Pezizomycotina</taxon>
        <taxon>Eurotiomycetes</taxon>
        <taxon>Eurotiomycetidae</taxon>
        <taxon>Eurotiales</taxon>
        <taxon>Aspergillaceae</taxon>
        <taxon>Aspergillus</taxon>
        <taxon>Aspergillus subgen. Circumdati</taxon>
    </lineage>
</organism>
<proteinExistence type="predicted"/>